<dbReference type="InterPro" id="IPR043454">
    <property type="entry name" value="NPH3/RPT2-like"/>
</dbReference>
<accession>S8ECC8</accession>
<dbReference type="OrthoDB" id="680561at2759"/>
<organism evidence="4 5">
    <name type="scientific">Genlisea aurea</name>
    <dbReference type="NCBI Taxonomy" id="192259"/>
    <lineage>
        <taxon>Eukaryota</taxon>
        <taxon>Viridiplantae</taxon>
        <taxon>Streptophyta</taxon>
        <taxon>Embryophyta</taxon>
        <taxon>Tracheophyta</taxon>
        <taxon>Spermatophyta</taxon>
        <taxon>Magnoliopsida</taxon>
        <taxon>eudicotyledons</taxon>
        <taxon>Gunneridae</taxon>
        <taxon>Pentapetalae</taxon>
        <taxon>asterids</taxon>
        <taxon>lamiids</taxon>
        <taxon>Lamiales</taxon>
        <taxon>Lentibulariaceae</taxon>
        <taxon>Genlisea</taxon>
    </lineage>
</organism>
<gene>
    <name evidence="4" type="ORF">M569_04539</name>
</gene>
<comment type="caution">
    <text evidence="4">The sequence shown here is derived from an EMBL/GenBank/DDBJ whole genome shotgun (WGS) entry which is preliminary data.</text>
</comment>
<dbReference type="Proteomes" id="UP000015453">
    <property type="component" value="Unassembled WGS sequence"/>
</dbReference>
<protein>
    <recommendedName>
        <fullName evidence="3">NPH3 domain-containing protein</fullName>
    </recommendedName>
</protein>
<comment type="similarity">
    <text evidence="2">Belongs to the NPH3 family.</text>
</comment>
<dbReference type="PROSITE" id="PS51649">
    <property type="entry name" value="NPH3"/>
    <property type="match status" value="1"/>
</dbReference>
<dbReference type="EMBL" id="AUSU01001772">
    <property type="protein sequence ID" value="EPS70222.1"/>
    <property type="molecule type" value="Genomic_DNA"/>
</dbReference>
<evidence type="ECO:0000256" key="2">
    <source>
        <dbReference type="PROSITE-ProRule" id="PRU00982"/>
    </source>
</evidence>
<evidence type="ECO:0000259" key="3">
    <source>
        <dbReference type="PROSITE" id="PS51649"/>
    </source>
</evidence>
<feature type="non-terminal residue" evidence="4">
    <location>
        <position position="222"/>
    </location>
</feature>
<proteinExistence type="inferred from homology"/>
<keyword evidence="5" id="KW-1185">Reference proteome</keyword>
<feature type="non-terminal residue" evidence="4">
    <location>
        <position position="1"/>
    </location>
</feature>
<sequence length="222" mass="24085">FISDYASKLLAGEVTNDDPGDGATASWIKKKTAIENILRSLPRKGHSCDFLLRVLRAANMLRVSAGGVAEIEGRISQRLDGASLEELMIPCFRHTGNTLLDVGLVLRLVRGFLNSEGGGAGGRLAAVAKLVDGYLAEAALDCKLELPEFMELLTVVPSRARQSDDGLYRAIDTYLKTHPSVAKQDKRNLCSLIDDTKLSLEAALHASQNERLPVRAAIKFLL</sequence>
<dbReference type="Pfam" id="PF03000">
    <property type="entry name" value="NPH3"/>
    <property type="match status" value="1"/>
</dbReference>
<dbReference type="InterPro" id="IPR027356">
    <property type="entry name" value="NPH3_dom"/>
</dbReference>
<reference evidence="4 5" key="1">
    <citation type="journal article" date="2013" name="BMC Genomics">
        <title>The miniature genome of a carnivorous plant Genlisea aurea contains a low number of genes and short non-coding sequences.</title>
        <authorList>
            <person name="Leushkin E.V."/>
            <person name="Sutormin R.A."/>
            <person name="Nabieva E.R."/>
            <person name="Penin A.A."/>
            <person name="Kondrashov A.S."/>
            <person name="Logacheva M.D."/>
        </authorList>
    </citation>
    <scope>NUCLEOTIDE SEQUENCE [LARGE SCALE GENOMIC DNA]</scope>
</reference>
<dbReference type="UniPathway" id="UPA00143"/>
<dbReference type="AlphaFoldDB" id="S8ECC8"/>
<name>S8ECC8_9LAMI</name>
<evidence type="ECO:0000256" key="1">
    <source>
        <dbReference type="ARBA" id="ARBA00022786"/>
    </source>
</evidence>
<dbReference type="PANTHER" id="PTHR32370">
    <property type="entry name" value="OS12G0117600 PROTEIN"/>
    <property type="match status" value="1"/>
</dbReference>
<evidence type="ECO:0000313" key="5">
    <source>
        <dbReference type="Proteomes" id="UP000015453"/>
    </source>
</evidence>
<dbReference type="GO" id="GO:0016567">
    <property type="term" value="P:protein ubiquitination"/>
    <property type="evidence" value="ECO:0007669"/>
    <property type="project" value="UniProtKB-UniPathway"/>
</dbReference>
<evidence type="ECO:0000313" key="4">
    <source>
        <dbReference type="EMBL" id="EPS70222.1"/>
    </source>
</evidence>
<feature type="domain" description="NPH3" evidence="3">
    <location>
        <begin position="1"/>
        <end position="222"/>
    </location>
</feature>
<keyword evidence="1" id="KW-0833">Ubl conjugation pathway</keyword>